<dbReference type="AlphaFoldDB" id="G9P777"/>
<protein>
    <submittedName>
        <fullName evidence="1">Uncharacterized protein</fullName>
    </submittedName>
</protein>
<organism evidence="1 2">
    <name type="scientific">Hypocrea atroviridis (strain ATCC 20476 / IMI 206040)</name>
    <name type="common">Trichoderma atroviride</name>
    <dbReference type="NCBI Taxonomy" id="452589"/>
    <lineage>
        <taxon>Eukaryota</taxon>
        <taxon>Fungi</taxon>
        <taxon>Dikarya</taxon>
        <taxon>Ascomycota</taxon>
        <taxon>Pezizomycotina</taxon>
        <taxon>Sordariomycetes</taxon>
        <taxon>Hypocreomycetidae</taxon>
        <taxon>Hypocreales</taxon>
        <taxon>Hypocreaceae</taxon>
        <taxon>Trichoderma</taxon>
    </lineage>
</organism>
<comment type="caution">
    <text evidence="1">The sequence shown here is derived from an EMBL/GenBank/DDBJ whole genome shotgun (WGS) entry which is preliminary data.</text>
</comment>
<keyword evidence="2" id="KW-1185">Reference proteome</keyword>
<sequence>MPVLPAKSNCYTGRDIWPNFPQYLPFRSPFLSTSGRRITPTWPIKPISEVKRTKNVYT</sequence>
<evidence type="ECO:0000313" key="1">
    <source>
        <dbReference type="EMBL" id="EHK40749.1"/>
    </source>
</evidence>
<dbReference type="Proteomes" id="UP000005426">
    <property type="component" value="Unassembled WGS sequence"/>
</dbReference>
<reference evidence="1 2" key="1">
    <citation type="journal article" date="2011" name="Genome Biol.">
        <title>Comparative genome sequence analysis underscores mycoparasitism as the ancestral life style of Trichoderma.</title>
        <authorList>
            <person name="Kubicek C.P."/>
            <person name="Herrera-Estrella A."/>
            <person name="Seidl-Seiboth V."/>
            <person name="Martinez D.A."/>
            <person name="Druzhinina I.S."/>
            <person name="Thon M."/>
            <person name="Zeilinger S."/>
            <person name="Casas-Flores S."/>
            <person name="Horwitz B.A."/>
            <person name="Mukherjee P.K."/>
            <person name="Mukherjee M."/>
            <person name="Kredics L."/>
            <person name="Alcaraz L.D."/>
            <person name="Aerts A."/>
            <person name="Antal Z."/>
            <person name="Atanasova L."/>
            <person name="Cervantes-Badillo M.G."/>
            <person name="Challacombe J."/>
            <person name="Chertkov O."/>
            <person name="McCluskey K."/>
            <person name="Coulpier F."/>
            <person name="Deshpande N."/>
            <person name="von Doehren H."/>
            <person name="Ebbole D.J."/>
            <person name="Esquivel-Naranjo E.U."/>
            <person name="Fekete E."/>
            <person name="Flipphi M."/>
            <person name="Glaser F."/>
            <person name="Gomez-Rodriguez E.Y."/>
            <person name="Gruber S."/>
            <person name="Han C."/>
            <person name="Henrissat B."/>
            <person name="Hermosa R."/>
            <person name="Hernandez-Onate M."/>
            <person name="Karaffa L."/>
            <person name="Kosti I."/>
            <person name="Le Crom S."/>
            <person name="Lindquist E."/>
            <person name="Lucas S."/>
            <person name="Luebeck M."/>
            <person name="Luebeck P.S."/>
            <person name="Margeot A."/>
            <person name="Metz B."/>
            <person name="Misra M."/>
            <person name="Nevalainen H."/>
            <person name="Omann M."/>
            <person name="Packer N."/>
            <person name="Perrone G."/>
            <person name="Uresti-Rivera E.E."/>
            <person name="Salamov A."/>
            <person name="Schmoll M."/>
            <person name="Seiboth B."/>
            <person name="Shapiro H."/>
            <person name="Sukno S."/>
            <person name="Tamayo-Ramos J.A."/>
            <person name="Tisch D."/>
            <person name="Wiest A."/>
            <person name="Wilkinson H.H."/>
            <person name="Zhang M."/>
            <person name="Coutinho P.M."/>
            <person name="Kenerley C.M."/>
            <person name="Monte E."/>
            <person name="Baker S.E."/>
            <person name="Grigoriev I.V."/>
        </authorList>
    </citation>
    <scope>NUCLEOTIDE SEQUENCE [LARGE SCALE GENOMIC DNA]</scope>
    <source>
        <strain evidence="2">ATCC 20476 / IMI 206040</strain>
    </source>
</reference>
<gene>
    <name evidence="1" type="ORF">TRIATDRAFT_258873</name>
</gene>
<evidence type="ECO:0000313" key="2">
    <source>
        <dbReference type="Proteomes" id="UP000005426"/>
    </source>
</evidence>
<name>G9P777_HYPAI</name>
<dbReference type="EMBL" id="ABDG02000027">
    <property type="protein sequence ID" value="EHK40749.1"/>
    <property type="molecule type" value="Genomic_DNA"/>
</dbReference>
<dbReference type="HOGENOM" id="CLU_2979376_0_0_1"/>
<dbReference type="OrthoDB" id="270584at2759"/>
<accession>G9P777</accession>
<proteinExistence type="predicted"/>